<dbReference type="GO" id="GO:0006508">
    <property type="term" value="P:proteolysis"/>
    <property type="evidence" value="ECO:0007669"/>
    <property type="project" value="UniProtKB-KW"/>
</dbReference>
<proteinExistence type="inferred from homology"/>
<reference evidence="5" key="1">
    <citation type="submission" date="2020-05" db="EMBL/GenBank/DDBJ databases">
        <title>WGS assembly of Panicum virgatum.</title>
        <authorList>
            <person name="Lovell J.T."/>
            <person name="Jenkins J."/>
            <person name="Shu S."/>
            <person name="Juenger T.E."/>
            <person name="Schmutz J."/>
        </authorList>
    </citation>
    <scope>NUCLEOTIDE SEQUENCE</scope>
    <source>
        <strain evidence="5">AP13</strain>
    </source>
</reference>
<name>A0A8T0PZY2_PANVG</name>
<comment type="similarity">
    <text evidence="1">Belongs to the peptidase C48 family.</text>
</comment>
<dbReference type="Proteomes" id="UP000823388">
    <property type="component" value="Chromosome 7N"/>
</dbReference>
<dbReference type="PROSITE" id="PS50600">
    <property type="entry name" value="ULP_PROTEASE"/>
    <property type="match status" value="1"/>
</dbReference>
<sequence length="297" mass="34400">MVFKGDCSGSPFKKEDNWTQNLGDKESRLQLFNKIVDNENLKSVSFMSLRTVLRLTDGWQLSGKDISKSFAAKTFCEDTVVTFYVRCLIDDEGHHGPDTVGYRIFLEPKIAELLLAPKDEYNANLIAKYIKEQYNAQQILEARHIFVPVCYKLHLTVYVINKNYEQIDILDSWTSTVNDKQKYHQKIAVCMRKKLSNVISLISKEHPNFSDWSMPIIPAKYIAQQEPSSMDCGFFVMMFMKHYNPDTRQLEFCDSDFDDIRGKILWYLLHHNLNASADSLPPGIIDRGSPSEQKWFT</sequence>
<keyword evidence="2" id="KW-0645">Protease</keyword>
<dbReference type="AlphaFoldDB" id="A0A8T0PZY2"/>
<evidence type="ECO:0000259" key="4">
    <source>
        <dbReference type="PROSITE" id="PS50600"/>
    </source>
</evidence>
<accession>A0A8T0PZY2</accession>
<dbReference type="OrthoDB" id="694286at2759"/>
<evidence type="ECO:0000313" key="5">
    <source>
        <dbReference type="EMBL" id="KAG2564446.1"/>
    </source>
</evidence>
<gene>
    <name evidence="5" type="ORF">PVAP13_7NG117585</name>
</gene>
<evidence type="ECO:0000256" key="3">
    <source>
        <dbReference type="ARBA" id="ARBA00022801"/>
    </source>
</evidence>
<protein>
    <recommendedName>
        <fullName evidence="4">Ubiquitin-like protease family profile domain-containing protein</fullName>
    </recommendedName>
</protein>
<dbReference type="Pfam" id="PF02902">
    <property type="entry name" value="Peptidase_C48"/>
    <property type="match status" value="1"/>
</dbReference>
<evidence type="ECO:0000256" key="2">
    <source>
        <dbReference type="ARBA" id="ARBA00022670"/>
    </source>
</evidence>
<feature type="domain" description="Ubiquitin-like protease family profile" evidence="4">
    <location>
        <begin position="51"/>
        <end position="243"/>
    </location>
</feature>
<dbReference type="EMBL" id="CM029050">
    <property type="protein sequence ID" value="KAG2564446.1"/>
    <property type="molecule type" value="Genomic_DNA"/>
</dbReference>
<dbReference type="InterPro" id="IPR003653">
    <property type="entry name" value="Peptidase_C48_C"/>
</dbReference>
<dbReference type="SUPFAM" id="SSF54001">
    <property type="entry name" value="Cysteine proteinases"/>
    <property type="match status" value="1"/>
</dbReference>
<dbReference type="GO" id="GO:0008234">
    <property type="term" value="F:cysteine-type peptidase activity"/>
    <property type="evidence" value="ECO:0007669"/>
    <property type="project" value="InterPro"/>
</dbReference>
<evidence type="ECO:0000313" key="6">
    <source>
        <dbReference type="Proteomes" id="UP000823388"/>
    </source>
</evidence>
<keyword evidence="3" id="KW-0378">Hydrolase</keyword>
<keyword evidence="6" id="KW-1185">Reference proteome</keyword>
<dbReference type="Gene3D" id="3.40.395.10">
    <property type="entry name" value="Adenoviral Proteinase, Chain A"/>
    <property type="match status" value="1"/>
</dbReference>
<comment type="caution">
    <text evidence="5">The sequence shown here is derived from an EMBL/GenBank/DDBJ whole genome shotgun (WGS) entry which is preliminary data.</text>
</comment>
<organism evidence="5 6">
    <name type="scientific">Panicum virgatum</name>
    <name type="common">Blackwell switchgrass</name>
    <dbReference type="NCBI Taxonomy" id="38727"/>
    <lineage>
        <taxon>Eukaryota</taxon>
        <taxon>Viridiplantae</taxon>
        <taxon>Streptophyta</taxon>
        <taxon>Embryophyta</taxon>
        <taxon>Tracheophyta</taxon>
        <taxon>Spermatophyta</taxon>
        <taxon>Magnoliopsida</taxon>
        <taxon>Liliopsida</taxon>
        <taxon>Poales</taxon>
        <taxon>Poaceae</taxon>
        <taxon>PACMAD clade</taxon>
        <taxon>Panicoideae</taxon>
        <taxon>Panicodae</taxon>
        <taxon>Paniceae</taxon>
        <taxon>Panicinae</taxon>
        <taxon>Panicum</taxon>
        <taxon>Panicum sect. Hiantes</taxon>
    </lineage>
</organism>
<evidence type="ECO:0000256" key="1">
    <source>
        <dbReference type="ARBA" id="ARBA00005234"/>
    </source>
</evidence>
<dbReference type="InterPro" id="IPR038765">
    <property type="entry name" value="Papain-like_cys_pep_sf"/>
</dbReference>
<dbReference type="EMBL" id="CM029050">
    <property type="protein sequence ID" value="KAG2564444.1"/>
    <property type="molecule type" value="Genomic_DNA"/>
</dbReference>